<evidence type="ECO:0000313" key="3">
    <source>
        <dbReference type="EMBL" id="BAD68280.1"/>
    </source>
</evidence>
<dbReference type="EMBL" id="AP003221">
    <property type="protein sequence ID" value="BAD68131.1"/>
    <property type="molecule type" value="Genomic_DNA"/>
</dbReference>
<feature type="compositionally biased region" description="Low complexity" evidence="1">
    <location>
        <begin position="172"/>
        <end position="183"/>
    </location>
</feature>
<evidence type="ECO:0000313" key="2">
    <source>
        <dbReference type="EMBL" id="BAD68131.1"/>
    </source>
</evidence>
<gene>
    <name evidence="2" type="ORF">P0003D09.2</name>
    <name evidence="3" type="ORF">P0691E06.34</name>
</gene>
<protein>
    <submittedName>
        <fullName evidence="3">Uncharacterized protein</fullName>
    </submittedName>
</protein>
<sequence length="302" mass="31756">MAAGGCSTTTFGEAGAWAISREHRGCRPCMHCTRCRQQREQADLHDEEDHEDAKARGGGGSRREHRSGYRTPEPSSPKVSCKNGACPLPPRPLADSAATAARSRQKSSLVGRVLFRRSKSRKASPSLPSSASRRRSPLPPLPAAAAPSLHGRAPARIPPPPLPSSTSRRRPLPLLRAAAAPSLHGRAPARILPPLLPSSVSRRRRSFPSRPGAGADPPAAAPFLRELPLPPPPFSASRRRRSFSSWLGAARGFAERAPAGVGFTPPLLPQSAAVAAAPPDAIVVAPPDAAASPQAQETRSCG</sequence>
<evidence type="ECO:0000256" key="1">
    <source>
        <dbReference type="SAM" id="MobiDB-lite"/>
    </source>
</evidence>
<feature type="compositionally biased region" description="Low complexity" evidence="1">
    <location>
        <begin position="208"/>
        <end position="227"/>
    </location>
</feature>
<organism evidence="3">
    <name type="scientific">Oryza sativa subsp. japonica</name>
    <name type="common">Rice</name>
    <dbReference type="NCBI Taxonomy" id="39947"/>
    <lineage>
        <taxon>Eukaryota</taxon>
        <taxon>Viridiplantae</taxon>
        <taxon>Streptophyta</taxon>
        <taxon>Embryophyta</taxon>
        <taxon>Tracheophyta</taxon>
        <taxon>Spermatophyta</taxon>
        <taxon>Magnoliopsida</taxon>
        <taxon>Liliopsida</taxon>
        <taxon>Poales</taxon>
        <taxon>Poaceae</taxon>
        <taxon>BOP clade</taxon>
        <taxon>Oryzoideae</taxon>
        <taxon>Oryzeae</taxon>
        <taxon>Oryzinae</taxon>
        <taxon>Oryza</taxon>
        <taxon>Oryza sativa</taxon>
    </lineage>
</organism>
<reference evidence="4" key="2">
    <citation type="journal article" date="2005" name="Nature">
        <title>The map-based sequence of the rice genome.</title>
        <authorList>
            <consortium name="International rice genome sequencing project (IRGSP)"/>
            <person name="Matsumoto T."/>
            <person name="Wu J."/>
            <person name="Kanamori H."/>
            <person name="Katayose Y."/>
            <person name="Fujisawa M."/>
            <person name="Namiki N."/>
            <person name="Mizuno H."/>
            <person name="Yamamoto K."/>
            <person name="Antonio B.A."/>
            <person name="Baba T."/>
            <person name="Sakata K."/>
            <person name="Nagamura Y."/>
            <person name="Aoki H."/>
            <person name="Arikawa K."/>
            <person name="Arita K."/>
            <person name="Bito T."/>
            <person name="Chiden Y."/>
            <person name="Fujitsuka N."/>
            <person name="Fukunaka R."/>
            <person name="Hamada M."/>
            <person name="Harada C."/>
            <person name="Hayashi A."/>
            <person name="Hijishita S."/>
            <person name="Honda M."/>
            <person name="Hosokawa S."/>
            <person name="Ichikawa Y."/>
            <person name="Idonuma A."/>
            <person name="Iijima M."/>
            <person name="Ikeda M."/>
            <person name="Ikeno M."/>
            <person name="Ito K."/>
            <person name="Ito S."/>
            <person name="Ito T."/>
            <person name="Ito Y."/>
            <person name="Ito Y."/>
            <person name="Iwabuchi A."/>
            <person name="Kamiya K."/>
            <person name="Karasawa W."/>
            <person name="Kurita K."/>
            <person name="Katagiri S."/>
            <person name="Kikuta A."/>
            <person name="Kobayashi H."/>
            <person name="Kobayashi N."/>
            <person name="Machita K."/>
            <person name="Maehara T."/>
            <person name="Masukawa M."/>
            <person name="Mizubayashi T."/>
            <person name="Mukai Y."/>
            <person name="Nagasaki H."/>
            <person name="Nagata Y."/>
            <person name="Naito S."/>
            <person name="Nakashima M."/>
            <person name="Nakama Y."/>
            <person name="Nakamichi Y."/>
            <person name="Nakamura M."/>
            <person name="Meguro A."/>
            <person name="Negishi M."/>
            <person name="Ohta I."/>
            <person name="Ohta T."/>
            <person name="Okamoto M."/>
            <person name="Ono N."/>
            <person name="Saji S."/>
            <person name="Sakaguchi M."/>
            <person name="Sakai K."/>
            <person name="Shibata M."/>
            <person name="Shimokawa T."/>
            <person name="Song J."/>
            <person name="Takazaki Y."/>
            <person name="Terasawa K."/>
            <person name="Tsugane M."/>
            <person name="Tsuji K."/>
            <person name="Ueda S."/>
            <person name="Waki K."/>
            <person name="Yamagata H."/>
            <person name="Yamamoto M."/>
            <person name="Yamamoto S."/>
            <person name="Yamane H."/>
            <person name="Yoshiki S."/>
            <person name="Yoshihara R."/>
            <person name="Yukawa K."/>
            <person name="Zhong H."/>
            <person name="Yano M."/>
            <person name="Yuan Q."/>
            <person name="Ouyang S."/>
            <person name="Liu J."/>
            <person name="Jones K.M."/>
            <person name="Gansberger K."/>
            <person name="Moffat K."/>
            <person name="Hill J."/>
            <person name="Bera J."/>
            <person name="Fadrosh D."/>
            <person name="Jin S."/>
            <person name="Johri S."/>
            <person name="Kim M."/>
            <person name="Overton L."/>
            <person name="Reardon M."/>
            <person name="Tsitrin T."/>
            <person name="Vuong H."/>
            <person name="Weaver B."/>
            <person name="Ciecko A."/>
            <person name="Tallon L."/>
            <person name="Jackson J."/>
            <person name="Pai G."/>
            <person name="Aken S.V."/>
            <person name="Utterback T."/>
            <person name="Reidmuller S."/>
            <person name="Feldblyum T."/>
            <person name="Hsiao J."/>
            <person name="Zismann V."/>
            <person name="Iobst S."/>
            <person name="de Vazeille A.R."/>
            <person name="Buell C.R."/>
            <person name="Ying K."/>
            <person name="Li Y."/>
            <person name="Lu T."/>
            <person name="Huang Y."/>
            <person name="Zhao Q."/>
            <person name="Feng Q."/>
            <person name="Zhang L."/>
            <person name="Zhu J."/>
            <person name="Weng Q."/>
            <person name="Mu J."/>
            <person name="Lu Y."/>
            <person name="Fan D."/>
            <person name="Liu Y."/>
            <person name="Guan J."/>
            <person name="Zhang Y."/>
            <person name="Yu S."/>
            <person name="Liu X."/>
            <person name="Zhang Y."/>
            <person name="Hong G."/>
            <person name="Han B."/>
            <person name="Choisne N."/>
            <person name="Demange N."/>
            <person name="Orjeda G."/>
            <person name="Samain S."/>
            <person name="Cattolico L."/>
            <person name="Pelletier E."/>
            <person name="Couloux A."/>
            <person name="Segurens B."/>
            <person name="Wincker P."/>
            <person name="D'Hont A."/>
            <person name="Scarpelli C."/>
            <person name="Weissenbach J."/>
            <person name="Salanoubat M."/>
            <person name="Quetier F."/>
            <person name="Yu Y."/>
            <person name="Kim H.R."/>
            <person name="Rambo T."/>
            <person name="Currie J."/>
            <person name="Collura K."/>
            <person name="Luo M."/>
            <person name="Yang T."/>
            <person name="Ammiraju J.S.S."/>
            <person name="Engler F."/>
            <person name="Soderlund C."/>
            <person name="Wing R.A."/>
            <person name="Palmer L.E."/>
            <person name="de la Bastide M."/>
            <person name="Spiegel L."/>
            <person name="Nascimento L."/>
            <person name="Zutavern T."/>
            <person name="O'Shaughnessy A."/>
            <person name="Dike S."/>
            <person name="Dedhia N."/>
            <person name="Preston R."/>
            <person name="Balija V."/>
            <person name="McCombie W.R."/>
            <person name="Chow T."/>
            <person name="Chen H."/>
            <person name="Chung M."/>
            <person name="Chen C."/>
            <person name="Shaw J."/>
            <person name="Wu H."/>
            <person name="Hsiao K."/>
            <person name="Chao Y."/>
            <person name="Chu M."/>
            <person name="Cheng C."/>
            <person name="Hour A."/>
            <person name="Lee P."/>
            <person name="Lin S."/>
            <person name="Lin Y."/>
            <person name="Liou J."/>
            <person name="Liu S."/>
            <person name="Hsing Y."/>
            <person name="Raghuvanshi S."/>
            <person name="Mohanty A."/>
            <person name="Bharti A.K."/>
            <person name="Gaur A."/>
            <person name="Gupta V."/>
            <person name="Kumar D."/>
            <person name="Ravi V."/>
            <person name="Vij S."/>
            <person name="Kapur A."/>
            <person name="Khurana P."/>
            <person name="Khurana P."/>
            <person name="Khurana J.P."/>
            <person name="Tyagi A.K."/>
            <person name="Gaikwad K."/>
            <person name="Singh A."/>
            <person name="Dalal V."/>
            <person name="Srivastava S."/>
            <person name="Dixit A."/>
            <person name="Pal A.K."/>
            <person name="Ghazi I.A."/>
            <person name="Yadav M."/>
            <person name="Pandit A."/>
            <person name="Bhargava A."/>
            <person name="Sureshbabu K."/>
            <person name="Batra K."/>
            <person name="Sharma T.R."/>
            <person name="Mohapatra T."/>
            <person name="Singh N.K."/>
            <person name="Messing J."/>
            <person name="Nelson A.B."/>
            <person name="Fuks G."/>
            <person name="Kavchok S."/>
            <person name="Keizer G."/>
            <person name="Linton E."/>
            <person name="Llaca V."/>
            <person name="Song R."/>
            <person name="Tanyolac B."/>
            <person name="Young S."/>
            <person name="Ho-Il K."/>
            <person name="Hahn J.H."/>
            <person name="Sangsakoo G."/>
            <person name="Vanavichit A."/>
            <person name="de Mattos Luiz.A.T."/>
            <person name="Zimmer P.D."/>
            <person name="Malone G."/>
            <person name="Dellagostin O."/>
            <person name="de Oliveira A.C."/>
            <person name="Bevan M."/>
            <person name="Bancroft I."/>
            <person name="Minx P."/>
            <person name="Cordum H."/>
            <person name="Wilson R."/>
            <person name="Cheng Z."/>
            <person name="Jin W."/>
            <person name="Jiang J."/>
            <person name="Leong S.A."/>
            <person name="Iwama H."/>
            <person name="Gojobori T."/>
            <person name="Itoh T."/>
            <person name="Niimura Y."/>
            <person name="Fujii Y."/>
            <person name="Habara T."/>
            <person name="Sakai H."/>
            <person name="Sato Y."/>
            <person name="Wilson G."/>
            <person name="Kumar K."/>
            <person name="McCouch S."/>
            <person name="Juretic N."/>
            <person name="Hoen D."/>
            <person name="Wright S."/>
            <person name="Bruskiewich R."/>
            <person name="Bureau T."/>
            <person name="Miyao A."/>
            <person name="Hirochika H."/>
            <person name="Nishikawa T."/>
            <person name="Kadowaki K."/>
            <person name="Sugiura M."/>
            <person name="Burr B."/>
            <person name="Sasaki T."/>
        </authorList>
    </citation>
    <scope>NUCLEOTIDE SEQUENCE [LARGE SCALE GENOMIC DNA]</scope>
    <source>
        <strain evidence="4">cv. Nipponbare</strain>
    </source>
</reference>
<dbReference type="AlphaFoldDB" id="Q5VQK5"/>
<accession>Q5VQK5</accession>
<dbReference type="EMBL" id="AP003293">
    <property type="protein sequence ID" value="BAD68280.1"/>
    <property type="molecule type" value="Genomic_DNA"/>
</dbReference>
<dbReference type="Proteomes" id="UP000817658">
    <property type="component" value="Chromosome 1"/>
</dbReference>
<feature type="compositionally biased region" description="Low complexity" evidence="1">
    <location>
        <begin position="143"/>
        <end position="155"/>
    </location>
</feature>
<dbReference type="Proteomes" id="UP000000763">
    <property type="component" value="Chromosome 1"/>
</dbReference>
<reference evidence="3" key="1">
    <citation type="journal article" date="2002" name="Nature">
        <title>The genome sequence and structure of rice chromosome 1.</title>
        <authorList>
            <person name="Sasaki T."/>
            <person name="Matsumoto T."/>
            <person name="Yamamoto K."/>
            <person name="Sakata K."/>
            <person name="Baba T."/>
            <person name="Katayose Y."/>
            <person name="Wu J."/>
            <person name="Niimura Y."/>
            <person name="Cheng Z."/>
            <person name="Nagamura Y."/>
            <person name="Antonio B.A."/>
            <person name="Kanamori H."/>
            <person name="Hosokawa S."/>
            <person name="Masukawa M."/>
            <person name="Arikawa K."/>
            <person name="Chiden Y."/>
            <person name="Hayashi M."/>
            <person name="Okamoto M."/>
            <person name="Ando T."/>
            <person name="Aoki H."/>
            <person name="Arita K."/>
            <person name="Hamada M."/>
            <person name="Harada C."/>
            <person name="Hijishita S."/>
            <person name="Honda M."/>
            <person name="Ichikawa Y."/>
            <person name="Idonuma A."/>
            <person name="Iijima M."/>
            <person name="Ikeda M."/>
            <person name="Ikeno M."/>
            <person name="Itoh S."/>
            <person name="Itoh T."/>
            <person name="Itoh Y."/>
            <person name="Itoh Y."/>
            <person name="Iwabuchi A."/>
            <person name="Kamiya K."/>
            <person name="Karasawa W."/>
            <person name="Katagiri S."/>
            <person name="Kikuta A."/>
            <person name="Kobayashi N."/>
            <person name="Kono I."/>
            <person name="Machita K."/>
            <person name="Maehara T."/>
            <person name="Mizuno H."/>
            <person name="Mizubayashi T."/>
            <person name="Mukai Y."/>
            <person name="Nagasaki H."/>
            <person name="Nakashima M."/>
            <person name="Nakama Y."/>
            <person name="Nakamichi Y."/>
            <person name="Nakamura M."/>
            <person name="Namiki N."/>
            <person name="Negishi M."/>
            <person name="Ohta I."/>
            <person name="Ono N."/>
            <person name="Saji S."/>
            <person name="Sakai K."/>
            <person name="Shibata M."/>
            <person name="Shimokawa T."/>
            <person name="Shomura A."/>
            <person name="Song J."/>
            <person name="Takazaki Y."/>
            <person name="Terasawa K."/>
            <person name="Tsuji K."/>
            <person name="Waki K."/>
            <person name="Yamagata H."/>
            <person name="Yamane H."/>
            <person name="Yoshiki S."/>
            <person name="Yoshihara R."/>
            <person name="Yukawa K."/>
            <person name="Zhong H."/>
            <person name="Iwama H."/>
            <person name="Endo T."/>
            <person name="Ito H."/>
            <person name="Hahn J.H."/>
            <person name="Kim H.I."/>
            <person name="Eun M.Y."/>
            <person name="Yano M."/>
            <person name="Jiang J."/>
            <person name="Gojobori T."/>
        </authorList>
    </citation>
    <scope>NUCLEOTIDE SEQUENCE</scope>
</reference>
<evidence type="ECO:0000313" key="4">
    <source>
        <dbReference type="Proteomes" id="UP000000763"/>
    </source>
</evidence>
<name>Q5VQK5_ORYSJ</name>
<feature type="region of interest" description="Disordered" evidence="1">
    <location>
        <begin position="37"/>
        <end position="241"/>
    </location>
</feature>
<reference evidence="4" key="3">
    <citation type="journal article" date="2008" name="Nucleic Acids Res.">
        <title>The rice annotation project database (RAP-DB): 2008 update.</title>
        <authorList>
            <consortium name="The rice annotation project (RAP)"/>
        </authorList>
    </citation>
    <scope>GENOME REANNOTATION</scope>
    <source>
        <strain evidence="4">cv. Nipponbare</strain>
    </source>
</reference>
<proteinExistence type="predicted"/>